<sequence length="61" mass="6148">MCGTRLPGALAVCPEVLVVGSTEAPRVCTPVARRPRTPTLTAVPPGSAGPVFPPLGRSEGP</sequence>
<accession>A0ABN5VL43</accession>
<protein>
    <submittedName>
        <fullName evidence="2">Uncharacterized protein</fullName>
    </submittedName>
</protein>
<dbReference type="Proteomes" id="UP001321542">
    <property type="component" value="Chromosome"/>
</dbReference>
<evidence type="ECO:0000313" key="2">
    <source>
        <dbReference type="EMBL" id="BBC33148.1"/>
    </source>
</evidence>
<organism evidence="2 3">
    <name type="scientific">Streptomyces graminofaciens</name>
    <dbReference type="NCBI Taxonomy" id="68212"/>
    <lineage>
        <taxon>Bacteria</taxon>
        <taxon>Bacillati</taxon>
        <taxon>Actinomycetota</taxon>
        <taxon>Actinomycetes</taxon>
        <taxon>Kitasatosporales</taxon>
        <taxon>Streptomycetaceae</taxon>
        <taxon>Streptomyces</taxon>
    </lineage>
</organism>
<reference evidence="2 3" key="2">
    <citation type="journal article" date="2023" name="ChemBioChem">
        <title>Acyltransferase Domain Exchange between Two Independent Type I Polyketide Synthases in the Same Producer Strain of Macrolide Antibiotics.</title>
        <authorList>
            <person name="Kudo F."/>
            <person name="Kishikawa K."/>
            <person name="Tsuboi K."/>
            <person name="Kido T."/>
            <person name="Usui T."/>
            <person name="Hashimoto J."/>
            <person name="Shin-Ya K."/>
            <person name="Miyanaga A."/>
            <person name="Eguchi T."/>
        </authorList>
    </citation>
    <scope>NUCLEOTIDE SEQUENCE [LARGE SCALE GENOMIC DNA]</scope>
    <source>
        <strain evidence="2 3">A-8890</strain>
    </source>
</reference>
<name>A0ABN5VL43_9ACTN</name>
<keyword evidence="3" id="KW-1185">Reference proteome</keyword>
<feature type="region of interest" description="Disordered" evidence="1">
    <location>
        <begin position="36"/>
        <end position="61"/>
    </location>
</feature>
<proteinExistence type="predicted"/>
<dbReference type="EMBL" id="AP018448">
    <property type="protein sequence ID" value="BBC33148.1"/>
    <property type="molecule type" value="Genomic_DNA"/>
</dbReference>
<evidence type="ECO:0000256" key="1">
    <source>
        <dbReference type="SAM" id="MobiDB-lite"/>
    </source>
</evidence>
<evidence type="ECO:0000313" key="3">
    <source>
        <dbReference type="Proteomes" id="UP001321542"/>
    </source>
</evidence>
<reference evidence="2 3" key="1">
    <citation type="journal article" date="2010" name="ChemBioChem">
        <title>Cloning and characterization of the biosynthetic gene cluster of 16-membered macrolide antibiotic FD-891: involvement of a dual functional cytochrome P450 monooxygenase catalyzing epoxidation and hydroxylation.</title>
        <authorList>
            <person name="Kudo F."/>
            <person name="Motegi A."/>
            <person name="Mizoue K."/>
            <person name="Eguchi T."/>
        </authorList>
    </citation>
    <scope>NUCLEOTIDE SEQUENCE [LARGE SCALE GENOMIC DNA]</scope>
    <source>
        <strain evidence="2 3">A-8890</strain>
    </source>
</reference>
<gene>
    <name evidence="2" type="ORF">SGFS_044420</name>
</gene>